<dbReference type="InterPro" id="IPR029016">
    <property type="entry name" value="GAF-like_dom_sf"/>
</dbReference>
<gene>
    <name evidence="4" type="ORF">DFI_17030</name>
</gene>
<dbReference type="Pfam" id="PF01590">
    <property type="entry name" value="GAF"/>
    <property type="match status" value="1"/>
</dbReference>
<dbReference type="SMART" id="SM00471">
    <property type="entry name" value="HDc"/>
    <property type="match status" value="1"/>
</dbReference>
<dbReference type="InterPro" id="IPR037522">
    <property type="entry name" value="HD_GYP_dom"/>
</dbReference>
<dbReference type="InterPro" id="IPR043128">
    <property type="entry name" value="Rev_trsase/Diguanyl_cyclase"/>
</dbReference>
<dbReference type="Pfam" id="PF00990">
    <property type="entry name" value="GGDEF"/>
    <property type="match status" value="1"/>
</dbReference>
<feature type="transmembrane region" description="Helical" evidence="1">
    <location>
        <begin position="34"/>
        <end position="54"/>
    </location>
</feature>
<dbReference type="InterPro" id="IPR052020">
    <property type="entry name" value="Cyclic_di-GMP/3'3'-cGAMP_PDE"/>
</dbReference>
<dbReference type="Gene3D" id="1.10.3210.10">
    <property type="entry name" value="Hypothetical protein af1432"/>
    <property type="match status" value="1"/>
</dbReference>
<sequence length="924" mass="99983">MFTSLLLNFCLLITSTFAISLTYRAGEARQRAVMMVVRLALTAGATLLLAMASAEVPGGLRIDLRYVPVVMVVLRYGPLWGALVAAPMLLWRLVFDTDSGVDGVVWLHFASVLALSTLVRPAARPLLQGLQPRLLWLTPVPFLGVGVGVLLVPESRELFWVSYPVRLLLGALGLISAVSILQSRLQLLRLTQVLADQANTDALTSLPNRRAFDRDLGALRCGEHLALLDLDHFKAVNDRYGHDGGDRALAQVAGLLRSFAPGRVRAYRVGGEEFAALIGGMDSVQAAGVVERLRSALPGQQGGWLAERGERMTVSIGLATRQADEDGAALFRRADEALYLAKMNGRDRVVVWAPGQGAPEGALPSPGAAPPTETLQPRHSAWRALRTTVTLLAQRRVLRDEDWAEMLRLAVEAVDGACCGTLDVRLRGDRFRLVAEVGYAPDLVGLPLTEASQQRWYGRPLDEWRAGTPRLVEGEALDAAYATSDAHLDSPEVRQLNLSGRRREVTGNLCLPVVLGGEVVAHLNLDRLQGAPPFGPESVEVAQLFAQQIAALLHLQGRWDELEHLVSLHERVSVVSPQELAPELTAAAAELLRAQWAVLLRYDAAQDALVSDGRGVHEPALGPVRLPRGVGLAWAALQAGEVIRLTDLSAEPRLYFREQLRAGAMMVVPLRAAGGEPLGALILTRQAERAFSEADAHLALLLGSLAARLLERDHHLVGLQATLDAALETLGVAVELRDFETQDHTRRVTALAVTFAAALGLPPEAVRGLRQGAALHDIGKLAVPDAVLLKPGALDSAERALIETHAERGAALSARIPFLHPDARGVIRSHHERWDGGGYPDRLSGERIPLAARLFALCDVYDALVSDRPYRAALSPEEALQILARGRGTQFDPELTDRFLALHARGAFAHVAPERVNEDRPTPA</sequence>
<dbReference type="KEGG" id="dfc:DFI_17030"/>
<dbReference type="Gene3D" id="3.30.70.270">
    <property type="match status" value="1"/>
</dbReference>
<feature type="domain" description="GGDEF" evidence="2">
    <location>
        <begin position="221"/>
        <end position="354"/>
    </location>
</feature>
<feature type="transmembrane region" description="Helical" evidence="1">
    <location>
        <begin position="103"/>
        <end position="122"/>
    </location>
</feature>
<dbReference type="EMBL" id="CP021083">
    <property type="protein sequence ID" value="ASN82892.1"/>
    <property type="molecule type" value="Genomic_DNA"/>
</dbReference>
<dbReference type="Pfam" id="PF13185">
    <property type="entry name" value="GAF_2"/>
    <property type="match status" value="1"/>
</dbReference>
<dbReference type="SUPFAM" id="SSF109604">
    <property type="entry name" value="HD-domain/PDEase-like"/>
    <property type="match status" value="1"/>
</dbReference>
<dbReference type="SMART" id="SM00065">
    <property type="entry name" value="GAF"/>
    <property type="match status" value="2"/>
</dbReference>
<dbReference type="InterPro" id="IPR003018">
    <property type="entry name" value="GAF"/>
</dbReference>
<dbReference type="PANTHER" id="PTHR45228">
    <property type="entry name" value="CYCLIC DI-GMP PHOSPHODIESTERASE TM_0186-RELATED"/>
    <property type="match status" value="1"/>
</dbReference>
<dbReference type="PROSITE" id="PS51832">
    <property type="entry name" value="HD_GYP"/>
    <property type="match status" value="1"/>
</dbReference>
<dbReference type="Proteomes" id="UP000259030">
    <property type="component" value="Plasmid pDFI2"/>
</dbReference>
<feature type="transmembrane region" description="Helical" evidence="1">
    <location>
        <begin position="66"/>
        <end position="91"/>
    </location>
</feature>
<feature type="domain" description="HD-GYP" evidence="3">
    <location>
        <begin position="719"/>
        <end position="915"/>
    </location>
</feature>
<dbReference type="Gene3D" id="3.30.450.40">
    <property type="match status" value="2"/>
</dbReference>
<keyword evidence="1" id="KW-0472">Membrane</keyword>
<organism evidence="4 5">
    <name type="scientific">Deinococcus ficus</name>
    <dbReference type="NCBI Taxonomy" id="317577"/>
    <lineage>
        <taxon>Bacteria</taxon>
        <taxon>Thermotogati</taxon>
        <taxon>Deinococcota</taxon>
        <taxon>Deinococci</taxon>
        <taxon>Deinococcales</taxon>
        <taxon>Deinococcaceae</taxon>
        <taxon>Deinococcus</taxon>
    </lineage>
</organism>
<geneLocation type="plasmid" evidence="5">
    <name>pdfi2</name>
</geneLocation>
<evidence type="ECO:0000259" key="3">
    <source>
        <dbReference type="PROSITE" id="PS51832"/>
    </source>
</evidence>
<name>A0A221T1W8_9DEIO</name>
<dbReference type="RefSeq" id="WP_051307564.1">
    <property type="nucleotide sequence ID" value="NZ_CP021083.1"/>
</dbReference>
<dbReference type="STRING" id="317577.GCA_000419625_03476"/>
<dbReference type="SMART" id="SM00267">
    <property type="entry name" value="GGDEF"/>
    <property type="match status" value="1"/>
</dbReference>
<dbReference type="InterPro" id="IPR000160">
    <property type="entry name" value="GGDEF_dom"/>
</dbReference>
<accession>A0A221T1W8</accession>
<dbReference type="SUPFAM" id="SSF55073">
    <property type="entry name" value="Nucleotide cyclase"/>
    <property type="match status" value="1"/>
</dbReference>
<keyword evidence="4" id="KW-0614">Plasmid</keyword>
<feature type="transmembrane region" description="Helical" evidence="1">
    <location>
        <begin position="158"/>
        <end position="181"/>
    </location>
</feature>
<dbReference type="PROSITE" id="PS50887">
    <property type="entry name" value="GGDEF"/>
    <property type="match status" value="1"/>
</dbReference>
<evidence type="ECO:0008006" key="6">
    <source>
        <dbReference type="Google" id="ProtNLM"/>
    </source>
</evidence>
<keyword evidence="1" id="KW-0812">Transmembrane</keyword>
<dbReference type="CDD" id="cd01949">
    <property type="entry name" value="GGDEF"/>
    <property type="match status" value="1"/>
</dbReference>
<protein>
    <recommendedName>
        <fullName evidence="6">Diguanylate cyclase</fullName>
    </recommendedName>
</protein>
<keyword evidence="5" id="KW-1185">Reference proteome</keyword>
<dbReference type="SUPFAM" id="SSF55781">
    <property type="entry name" value="GAF domain-like"/>
    <property type="match status" value="2"/>
</dbReference>
<dbReference type="InterPro" id="IPR029787">
    <property type="entry name" value="Nucleotide_cyclase"/>
</dbReference>
<evidence type="ECO:0000313" key="4">
    <source>
        <dbReference type="EMBL" id="ASN82892.1"/>
    </source>
</evidence>
<evidence type="ECO:0000313" key="5">
    <source>
        <dbReference type="Proteomes" id="UP000259030"/>
    </source>
</evidence>
<evidence type="ECO:0000256" key="1">
    <source>
        <dbReference type="SAM" id="Phobius"/>
    </source>
</evidence>
<dbReference type="NCBIfam" id="TIGR00254">
    <property type="entry name" value="GGDEF"/>
    <property type="match status" value="1"/>
</dbReference>
<proteinExistence type="predicted"/>
<dbReference type="CDD" id="cd00077">
    <property type="entry name" value="HDc"/>
    <property type="match status" value="1"/>
</dbReference>
<dbReference type="AlphaFoldDB" id="A0A221T1W8"/>
<dbReference type="Pfam" id="PF13487">
    <property type="entry name" value="HD_5"/>
    <property type="match status" value="1"/>
</dbReference>
<dbReference type="InterPro" id="IPR003607">
    <property type="entry name" value="HD/PDEase_dom"/>
</dbReference>
<reference evidence="4 5" key="1">
    <citation type="submission" date="2017-05" db="EMBL/GenBank/DDBJ databases">
        <title>The complete genome sequence of Deinococcus ficus isolated from the rhizosphere of the Ficus religiosa L. in Taiwan.</title>
        <authorList>
            <person name="Wu K.-M."/>
            <person name="Liao T.-L."/>
            <person name="Liu Y.-M."/>
            <person name="Young C.-C."/>
            <person name="Tsai S.-F."/>
        </authorList>
    </citation>
    <scope>NUCLEOTIDE SEQUENCE [LARGE SCALE GENOMIC DNA]</scope>
    <source>
        <strain evidence="4 5">CC-FR2-10</strain>
        <plasmid evidence="5">pdfi2</plasmid>
    </source>
</reference>
<feature type="transmembrane region" description="Helical" evidence="1">
    <location>
        <begin position="134"/>
        <end position="152"/>
    </location>
</feature>
<evidence type="ECO:0000259" key="2">
    <source>
        <dbReference type="PROSITE" id="PS50887"/>
    </source>
</evidence>
<keyword evidence="1" id="KW-1133">Transmembrane helix</keyword>